<dbReference type="InterPro" id="IPR028082">
    <property type="entry name" value="Peripla_BP_I"/>
</dbReference>
<dbReference type="Gene3D" id="3.40.50.2300">
    <property type="match status" value="2"/>
</dbReference>
<dbReference type="Gene3D" id="1.10.260.40">
    <property type="entry name" value="lambda repressor-like DNA-binding domains"/>
    <property type="match status" value="1"/>
</dbReference>
<evidence type="ECO:0000256" key="3">
    <source>
        <dbReference type="ARBA" id="ARBA00023163"/>
    </source>
</evidence>
<dbReference type="GO" id="GO:0000976">
    <property type="term" value="F:transcription cis-regulatory region binding"/>
    <property type="evidence" value="ECO:0007669"/>
    <property type="project" value="TreeGrafter"/>
</dbReference>
<accession>A0A371NYA3</accession>
<evidence type="ECO:0000313" key="5">
    <source>
        <dbReference type="EMBL" id="REJ07509.1"/>
    </source>
</evidence>
<dbReference type="PANTHER" id="PTHR30146:SF109">
    <property type="entry name" value="HTH-TYPE TRANSCRIPTIONAL REGULATOR GALS"/>
    <property type="match status" value="1"/>
</dbReference>
<dbReference type="InterPro" id="IPR000843">
    <property type="entry name" value="HTH_LacI"/>
</dbReference>
<evidence type="ECO:0000313" key="6">
    <source>
        <dbReference type="Proteomes" id="UP000262172"/>
    </source>
</evidence>
<evidence type="ECO:0000256" key="2">
    <source>
        <dbReference type="ARBA" id="ARBA00023125"/>
    </source>
</evidence>
<dbReference type="EMBL" id="QUAB01000016">
    <property type="protein sequence ID" value="REJ07509.1"/>
    <property type="molecule type" value="Genomic_DNA"/>
</dbReference>
<evidence type="ECO:0000256" key="1">
    <source>
        <dbReference type="ARBA" id="ARBA00023015"/>
    </source>
</evidence>
<dbReference type="Pfam" id="PF00356">
    <property type="entry name" value="LacI"/>
    <property type="match status" value="1"/>
</dbReference>
<dbReference type="SUPFAM" id="SSF47413">
    <property type="entry name" value="lambda repressor-like DNA-binding domains"/>
    <property type="match status" value="1"/>
</dbReference>
<name>A0A371NYA3_9MICO</name>
<evidence type="ECO:0000259" key="4">
    <source>
        <dbReference type="PROSITE" id="PS50932"/>
    </source>
</evidence>
<dbReference type="AlphaFoldDB" id="A0A371NYA3"/>
<comment type="caution">
    <text evidence="5">The sequence shown here is derived from an EMBL/GenBank/DDBJ whole genome shotgun (WGS) entry which is preliminary data.</text>
</comment>
<dbReference type="Proteomes" id="UP000262172">
    <property type="component" value="Unassembled WGS sequence"/>
</dbReference>
<dbReference type="SUPFAM" id="SSF53822">
    <property type="entry name" value="Periplasmic binding protein-like I"/>
    <property type="match status" value="1"/>
</dbReference>
<keyword evidence="1" id="KW-0805">Transcription regulation</keyword>
<dbReference type="PROSITE" id="PS50932">
    <property type="entry name" value="HTH_LACI_2"/>
    <property type="match status" value="1"/>
</dbReference>
<reference evidence="5 6" key="1">
    <citation type="submission" date="2018-08" db="EMBL/GenBank/DDBJ databases">
        <title>Isolation, diversity and antifungal activity of Actinobacteria from cow dung.</title>
        <authorList>
            <person name="Ling L."/>
        </authorList>
    </citation>
    <scope>NUCLEOTIDE SEQUENCE [LARGE SCALE GENOMIC DNA]</scope>
    <source>
        <strain evidence="5 6">NEAU-LLE</strain>
    </source>
</reference>
<dbReference type="InterPro" id="IPR010982">
    <property type="entry name" value="Lambda_DNA-bd_dom_sf"/>
</dbReference>
<dbReference type="OrthoDB" id="37081at2"/>
<dbReference type="InterPro" id="IPR001761">
    <property type="entry name" value="Peripla_BP/Lac1_sug-bd_dom"/>
</dbReference>
<keyword evidence="6" id="KW-1185">Reference proteome</keyword>
<sequence>MKDVAAAAQVSVGTVSNVLNRPDRVAAGTVERVRRAIDELGFVRNDAARQLRAGRSRSLGLIVHDLANPFFAAIARSAEARAAQEGLSLLVAGSDGDAEREARYLSLFAEQRASGVLVAPIGGEEAIIEHLEHSGIPAVLVDRDAETDTLSSVAVDDIEGGRLAVAHLIAQGRGRIAFAGGPDAVHQVRDRHLGAQAAVAASGATLERLPSPTLTVEDGRRIGEDLLARPAAQRPDGVFAANDLVALGLIQSLVMSGSVRMPQDVALVGYDDIDFAPAAVVPLTSVRQPAADIGASAVELLLGGEPRHVRFVPELVLRASA</sequence>
<dbReference type="SMART" id="SM00354">
    <property type="entry name" value="HTH_LACI"/>
    <property type="match status" value="1"/>
</dbReference>
<feature type="domain" description="HTH lacI-type" evidence="4">
    <location>
        <begin position="1"/>
        <end position="53"/>
    </location>
</feature>
<organism evidence="5 6">
    <name type="scientific">Microbacterium bovistercoris</name>
    <dbReference type="NCBI Taxonomy" id="2293570"/>
    <lineage>
        <taxon>Bacteria</taxon>
        <taxon>Bacillati</taxon>
        <taxon>Actinomycetota</taxon>
        <taxon>Actinomycetes</taxon>
        <taxon>Micrococcales</taxon>
        <taxon>Microbacteriaceae</taxon>
        <taxon>Microbacterium</taxon>
    </lineage>
</organism>
<proteinExistence type="predicted"/>
<dbReference type="Pfam" id="PF00532">
    <property type="entry name" value="Peripla_BP_1"/>
    <property type="match status" value="1"/>
</dbReference>
<protein>
    <submittedName>
        <fullName evidence="5">LacI family transcriptional regulator</fullName>
    </submittedName>
</protein>
<dbReference type="CDD" id="cd01392">
    <property type="entry name" value="HTH_LacI"/>
    <property type="match status" value="1"/>
</dbReference>
<keyword evidence="3" id="KW-0804">Transcription</keyword>
<keyword evidence="2" id="KW-0238">DNA-binding</keyword>
<gene>
    <name evidence="5" type="ORF">DY023_03725</name>
</gene>
<dbReference type="GO" id="GO:0003700">
    <property type="term" value="F:DNA-binding transcription factor activity"/>
    <property type="evidence" value="ECO:0007669"/>
    <property type="project" value="TreeGrafter"/>
</dbReference>
<dbReference type="PANTHER" id="PTHR30146">
    <property type="entry name" value="LACI-RELATED TRANSCRIPTIONAL REPRESSOR"/>
    <property type="match status" value="1"/>
</dbReference>